<sequence>MKKTQCFSVRLESLFSISDKAYKARSYDGSEDILPKSCVFGKDHEVKKSDAYWVASWILPKKKIQYSTKKEAWFDAHGKRLPEYSSVRYKPNQVEPVLDNSVKELER</sequence>
<evidence type="ECO:0000313" key="2">
    <source>
        <dbReference type="Proteomes" id="UP000005697"/>
    </source>
</evidence>
<dbReference type="EMBL" id="AEWX01000004">
    <property type="protein sequence ID" value="EGC21075.1"/>
    <property type="molecule type" value="Genomic_DNA"/>
</dbReference>
<organism evidence="1 2">
    <name type="scientific">Prevotella multiformis DSM 16608</name>
    <dbReference type="NCBI Taxonomy" id="888743"/>
    <lineage>
        <taxon>Bacteria</taxon>
        <taxon>Pseudomonadati</taxon>
        <taxon>Bacteroidota</taxon>
        <taxon>Bacteroidia</taxon>
        <taxon>Bacteroidales</taxon>
        <taxon>Prevotellaceae</taxon>
        <taxon>Prevotella</taxon>
    </lineage>
</organism>
<accession>F0F4B7</accession>
<name>F0F4B7_9BACT</name>
<dbReference type="STRING" id="888743.HMPREF9141_0433"/>
<dbReference type="AlphaFoldDB" id="F0F4B7"/>
<keyword evidence="2" id="KW-1185">Reference proteome</keyword>
<comment type="caution">
    <text evidence="1">The sequence shown here is derived from an EMBL/GenBank/DDBJ whole genome shotgun (WGS) entry which is preliminary data.</text>
</comment>
<reference evidence="1 2" key="1">
    <citation type="submission" date="2011-01" db="EMBL/GenBank/DDBJ databases">
        <authorList>
            <person name="Muzny D."/>
            <person name="Qin X."/>
            <person name="Deng J."/>
            <person name="Jiang H."/>
            <person name="Liu Y."/>
            <person name="Qu J."/>
            <person name="Song X.-Z."/>
            <person name="Zhang L."/>
            <person name="Thornton R."/>
            <person name="Coyle M."/>
            <person name="Francisco L."/>
            <person name="Jackson L."/>
            <person name="Javaid M."/>
            <person name="Korchina V."/>
            <person name="Kovar C."/>
            <person name="Mata R."/>
            <person name="Mathew T."/>
            <person name="Ngo R."/>
            <person name="Nguyen L."/>
            <person name="Nguyen N."/>
            <person name="Okwuonu G."/>
            <person name="Ongeri F."/>
            <person name="Pham C."/>
            <person name="Simmons D."/>
            <person name="Wilczek-Boney K."/>
            <person name="Hale W."/>
            <person name="Jakkamsetti A."/>
            <person name="Pham P."/>
            <person name="Ruth R."/>
            <person name="San Lucas F."/>
            <person name="Warren J."/>
            <person name="Zhang J."/>
            <person name="Zhao Z."/>
            <person name="Zhou C."/>
            <person name="Zhu D."/>
            <person name="Lee S."/>
            <person name="Bess C."/>
            <person name="Blankenburg K."/>
            <person name="Forbes L."/>
            <person name="Fu Q."/>
            <person name="Gubbala S."/>
            <person name="Hirani K."/>
            <person name="Jayaseelan J.C."/>
            <person name="Lara F."/>
            <person name="Munidasa M."/>
            <person name="Palculict T."/>
            <person name="Patil S."/>
            <person name="Pu L.-L."/>
            <person name="Saada N."/>
            <person name="Tang L."/>
            <person name="Weissenberger G."/>
            <person name="Zhu Y."/>
            <person name="Hemphill L."/>
            <person name="Shang Y."/>
            <person name="Youmans B."/>
            <person name="Ayvaz T."/>
            <person name="Ross M."/>
            <person name="Santibanez J."/>
            <person name="Aqrawi P."/>
            <person name="Gross S."/>
            <person name="Joshi V."/>
            <person name="Fowler G."/>
            <person name="Nazareth L."/>
            <person name="Reid J."/>
            <person name="Worley K."/>
            <person name="Petrosino J."/>
            <person name="Highlander S."/>
            <person name="Gibbs R."/>
        </authorList>
    </citation>
    <scope>NUCLEOTIDE SEQUENCE [LARGE SCALE GENOMIC DNA]</scope>
    <source>
        <strain evidence="1 2">DSM 16608</strain>
    </source>
</reference>
<proteinExistence type="predicted"/>
<gene>
    <name evidence="1" type="ORF">HMPREF9141_0433</name>
</gene>
<dbReference type="Proteomes" id="UP000005697">
    <property type="component" value="Unassembled WGS sequence"/>
</dbReference>
<dbReference type="OrthoDB" id="1495884at2"/>
<protein>
    <submittedName>
        <fullName evidence="1">Uncharacterized protein</fullName>
    </submittedName>
</protein>
<dbReference type="HOGENOM" id="CLU_175546_0_0_10"/>
<evidence type="ECO:0000313" key="1">
    <source>
        <dbReference type="EMBL" id="EGC21075.1"/>
    </source>
</evidence>